<dbReference type="SFLD" id="SFLDG01136">
    <property type="entry name" value="C1.6:_Phosphoserine_Phosphatas"/>
    <property type="match status" value="1"/>
</dbReference>
<dbReference type="Pfam" id="PF08282">
    <property type="entry name" value="Hydrolase_3"/>
    <property type="match status" value="1"/>
</dbReference>
<dbReference type="NCBIfam" id="TIGR01670">
    <property type="entry name" value="KdsC-phosphatas"/>
    <property type="match status" value="1"/>
</dbReference>
<keyword evidence="6 7" id="KW-0460">Magnesium</keyword>
<feature type="binding site" evidence="7">
    <location>
        <position position="30"/>
    </location>
    <ligand>
        <name>Mg(2+)</name>
        <dbReference type="ChEBI" id="CHEBI:18420"/>
    </ligand>
</feature>
<evidence type="ECO:0000256" key="2">
    <source>
        <dbReference type="ARBA" id="ARBA00005893"/>
    </source>
</evidence>
<keyword evidence="9" id="KW-1185">Reference proteome</keyword>
<dbReference type="InterPro" id="IPR036412">
    <property type="entry name" value="HAD-like_sf"/>
</dbReference>
<dbReference type="CDD" id="cd01630">
    <property type="entry name" value="HAD_KDO-like"/>
    <property type="match status" value="1"/>
</dbReference>
<comment type="similarity">
    <text evidence="2">Belongs to the KdsC family.</text>
</comment>
<keyword evidence="4 7" id="KW-0479">Metal-binding</keyword>
<feature type="binding site" evidence="7">
    <location>
        <position position="32"/>
    </location>
    <ligand>
        <name>substrate</name>
    </ligand>
</feature>
<dbReference type="EMBL" id="CP018477">
    <property type="protein sequence ID" value="ASV74313.1"/>
    <property type="molecule type" value="Genomic_DNA"/>
</dbReference>
<evidence type="ECO:0000256" key="4">
    <source>
        <dbReference type="ARBA" id="ARBA00022723"/>
    </source>
</evidence>
<dbReference type="Proteomes" id="UP000215086">
    <property type="component" value="Chromosome"/>
</dbReference>
<dbReference type="InterPro" id="IPR010023">
    <property type="entry name" value="KdsC_fam"/>
</dbReference>
<organism evidence="8 9">
    <name type="scientific">Thermogutta terrifontis</name>
    <dbReference type="NCBI Taxonomy" id="1331910"/>
    <lineage>
        <taxon>Bacteria</taxon>
        <taxon>Pseudomonadati</taxon>
        <taxon>Planctomycetota</taxon>
        <taxon>Planctomycetia</taxon>
        <taxon>Pirellulales</taxon>
        <taxon>Thermoguttaceae</taxon>
        <taxon>Thermogutta</taxon>
    </lineage>
</organism>
<dbReference type="SUPFAM" id="SSF56784">
    <property type="entry name" value="HAD-like"/>
    <property type="match status" value="1"/>
</dbReference>
<dbReference type="AlphaFoldDB" id="A0A286REF1"/>
<evidence type="ECO:0000256" key="3">
    <source>
        <dbReference type="ARBA" id="ARBA00011881"/>
    </source>
</evidence>
<dbReference type="Gene3D" id="3.40.50.1000">
    <property type="entry name" value="HAD superfamily/HAD-like"/>
    <property type="match status" value="1"/>
</dbReference>
<evidence type="ECO:0000313" key="9">
    <source>
        <dbReference type="Proteomes" id="UP000215086"/>
    </source>
</evidence>
<comment type="cofactor">
    <cofactor evidence="1 7">
        <name>Mg(2+)</name>
        <dbReference type="ChEBI" id="CHEBI:18420"/>
    </cofactor>
</comment>
<accession>A0A286REF1</accession>
<name>A0A286REF1_9BACT</name>
<dbReference type="SFLD" id="SFLDS00003">
    <property type="entry name" value="Haloacid_Dehalogenase"/>
    <property type="match status" value="1"/>
</dbReference>
<dbReference type="PANTHER" id="PTHR21485:SF3">
    <property type="entry name" value="N-ACYLNEURAMINATE CYTIDYLYLTRANSFERASE"/>
    <property type="match status" value="1"/>
</dbReference>
<sequence>MPPLHSMDTAPDLPDDLRQRCLAIRAIISDVDGVLTNGQLWLSERGYELKAFHVRDGMGCLLWKKAGYRLGLLSKRRSVVVEQRAREMGVDQVIQGVGPKWPAVESVLNMWGLSRYELCYVGDDLPDISVLQQVGLGVAVADAAWDVRTAAHYVTTAPGGWGALREVIELVLRTQRLWSTLLDSYLAEERGNAGSDRKNCAVITASHIF</sequence>
<dbReference type="PANTHER" id="PTHR21485">
    <property type="entry name" value="HAD SUPERFAMILY MEMBERS CMAS AND KDSC"/>
    <property type="match status" value="1"/>
</dbReference>
<gene>
    <name evidence="8" type="ORF">THTE_1711</name>
</gene>
<dbReference type="InterPro" id="IPR050793">
    <property type="entry name" value="CMP-NeuNAc_synthase"/>
</dbReference>
<dbReference type="InterPro" id="IPR023214">
    <property type="entry name" value="HAD_sf"/>
</dbReference>
<protein>
    <submittedName>
        <fullName evidence="8">3-deoxy-D-manno-octulosonate 8-phosphate phosphatase</fullName>
        <ecNumber evidence="8">3.1.3.45</ecNumber>
    </submittedName>
</protein>
<dbReference type="GO" id="GO:0008781">
    <property type="term" value="F:N-acylneuraminate cytidylyltransferase activity"/>
    <property type="evidence" value="ECO:0007669"/>
    <property type="project" value="TreeGrafter"/>
</dbReference>
<evidence type="ECO:0000313" key="8">
    <source>
        <dbReference type="EMBL" id="ASV74313.1"/>
    </source>
</evidence>
<dbReference type="SFLD" id="SFLDG01138">
    <property type="entry name" value="C1.6.2:_Deoxy-d-mannose-octulo"/>
    <property type="match status" value="1"/>
</dbReference>
<dbReference type="EC" id="3.1.3.45" evidence="8"/>
<dbReference type="GO" id="GO:0019143">
    <property type="term" value="F:3-deoxy-manno-octulosonate-8-phosphatase activity"/>
    <property type="evidence" value="ECO:0007669"/>
    <property type="project" value="UniProtKB-EC"/>
</dbReference>
<evidence type="ECO:0000256" key="7">
    <source>
        <dbReference type="PIRSR" id="PIRSR006118-2"/>
    </source>
</evidence>
<proteinExistence type="inferred from homology"/>
<evidence type="ECO:0000256" key="6">
    <source>
        <dbReference type="ARBA" id="ARBA00022842"/>
    </source>
</evidence>
<dbReference type="FunFam" id="3.40.50.1000:FF:000029">
    <property type="entry name" value="3-deoxy-D-manno-octulosonate 8-phosphate phosphatase KdsC"/>
    <property type="match status" value="1"/>
</dbReference>
<evidence type="ECO:0000256" key="1">
    <source>
        <dbReference type="ARBA" id="ARBA00001946"/>
    </source>
</evidence>
<dbReference type="KEGG" id="ttf:THTE_1711"/>
<feature type="binding site" evidence="7">
    <location>
        <position position="123"/>
    </location>
    <ligand>
        <name>Mg(2+)</name>
        <dbReference type="ChEBI" id="CHEBI:18420"/>
    </ligand>
</feature>
<comment type="subunit">
    <text evidence="3">Homotetramer.</text>
</comment>
<evidence type="ECO:0000256" key="5">
    <source>
        <dbReference type="ARBA" id="ARBA00022801"/>
    </source>
</evidence>
<dbReference type="PIRSF" id="PIRSF006118">
    <property type="entry name" value="KDO8-P_Ptase"/>
    <property type="match status" value="1"/>
</dbReference>
<dbReference type="GO" id="GO:0046872">
    <property type="term" value="F:metal ion binding"/>
    <property type="evidence" value="ECO:0007669"/>
    <property type="project" value="UniProtKB-KW"/>
</dbReference>
<reference evidence="8 9" key="1">
    <citation type="journal article" name="Front. Microbiol.">
        <title>Sugar Metabolism of the First Thermophilic Planctomycete Thermogutta terrifontis: Comparative Genomic and Transcriptomic Approaches.</title>
        <authorList>
            <person name="Elcheninov A.G."/>
            <person name="Menzel P."/>
            <person name="Gudbergsdottir S.R."/>
            <person name="Slesarev A.I."/>
            <person name="Kadnikov V.V."/>
            <person name="Krogh A."/>
            <person name="Bonch-Osmolovskaya E.A."/>
            <person name="Peng X."/>
            <person name="Kublanov I.V."/>
        </authorList>
    </citation>
    <scope>NUCLEOTIDE SEQUENCE [LARGE SCALE GENOMIC DNA]</scope>
    <source>
        <strain evidence="8 9">R1</strain>
    </source>
</reference>
<keyword evidence="5 8" id="KW-0378">Hydrolase</keyword>